<sequence>MSPGDRRGAWLSLLAAVLLAAVAGWALLGALPAARAEQRAFAAAPRCPAADGAACVLEVPLTVVGKEHRGGKREAWWLRLAGADGTAFRPELPDGDSLFGAADGARVTAEFWRGGLVALRLDGARQETTATPNTGHHLPLALGLAALPLAAGALWQALWLGLRSWRNPLARPWQLRWAREAALASAAVGVLAGAVDEPDVPYAQVLAFLGVPVLAAAAGRALLLRRRDRTPLVDVPAVAAPDRVCVPGAVAGPGAPPRTTGHGCLVVVDGRLSTALDEGLSVRPYPARLVVERVRRPFRDDPLVGTGKRPLAVECREAGSGAPVLLTLDASDAPPLLAALRAGDGGAG</sequence>
<keyword evidence="1" id="KW-0472">Membrane</keyword>
<comment type="caution">
    <text evidence="2">The sequence shown here is derived from an EMBL/GenBank/DDBJ whole genome shotgun (WGS) entry which is preliminary data.</text>
</comment>
<evidence type="ECO:0000256" key="1">
    <source>
        <dbReference type="SAM" id="Phobius"/>
    </source>
</evidence>
<evidence type="ECO:0000313" key="3">
    <source>
        <dbReference type="Proteomes" id="UP001165041"/>
    </source>
</evidence>
<name>A0A9W6V3N2_9ACTN</name>
<organism evidence="2 3">
    <name type="scientific">Kitasatospora phosalacinea</name>
    <dbReference type="NCBI Taxonomy" id="2065"/>
    <lineage>
        <taxon>Bacteria</taxon>
        <taxon>Bacillati</taxon>
        <taxon>Actinomycetota</taxon>
        <taxon>Actinomycetes</taxon>
        <taxon>Kitasatosporales</taxon>
        <taxon>Streptomycetaceae</taxon>
        <taxon>Kitasatospora</taxon>
    </lineage>
</organism>
<accession>A0A9W6V3N2</accession>
<feature type="transmembrane region" description="Helical" evidence="1">
    <location>
        <begin position="201"/>
        <end position="223"/>
    </location>
</feature>
<dbReference type="PROSITE" id="PS51318">
    <property type="entry name" value="TAT"/>
    <property type="match status" value="1"/>
</dbReference>
<protein>
    <submittedName>
        <fullName evidence="2">Uncharacterized protein</fullName>
    </submittedName>
</protein>
<dbReference type="Proteomes" id="UP001165041">
    <property type="component" value="Unassembled WGS sequence"/>
</dbReference>
<dbReference type="AlphaFoldDB" id="A0A9W6V3N2"/>
<feature type="transmembrane region" description="Helical" evidence="1">
    <location>
        <begin position="140"/>
        <end position="165"/>
    </location>
</feature>
<keyword evidence="1" id="KW-0812">Transmembrane</keyword>
<evidence type="ECO:0000313" key="2">
    <source>
        <dbReference type="EMBL" id="GLW71270.1"/>
    </source>
</evidence>
<reference evidence="2" key="1">
    <citation type="submission" date="2023-02" db="EMBL/GenBank/DDBJ databases">
        <title>Kitasatospora phosalacinea NBRC 14627.</title>
        <authorList>
            <person name="Ichikawa N."/>
            <person name="Sato H."/>
            <person name="Tonouchi N."/>
        </authorList>
    </citation>
    <scope>NUCLEOTIDE SEQUENCE</scope>
    <source>
        <strain evidence="2">NBRC 14627</strain>
    </source>
</reference>
<proteinExistence type="predicted"/>
<keyword evidence="1" id="KW-1133">Transmembrane helix</keyword>
<dbReference type="EMBL" id="BSSA01000011">
    <property type="protein sequence ID" value="GLW71270.1"/>
    <property type="molecule type" value="Genomic_DNA"/>
</dbReference>
<gene>
    <name evidence="2" type="ORF">Kpho02_35690</name>
</gene>
<dbReference type="InterPro" id="IPR006311">
    <property type="entry name" value="TAT_signal"/>
</dbReference>